<dbReference type="EMBL" id="JBHSMZ010000004">
    <property type="protein sequence ID" value="MFC5547929.1"/>
    <property type="molecule type" value="Genomic_DNA"/>
</dbReference>
<comment type="caution">
    <text evidence="6">The sequence shown here is derived from an EMBL/GenBank/DDBJ whole genome shotgun (WGS) entry which is preliminary data.</text>
</comment>
<dbReference type="InterPro" id="IPR028359">
    <property type="entry name" value="UDP_ManNAc/GlcNAc_DH"/>
</dbReference>
<dbReference type="SMART" id="SM00984">
    <property type="entry name" value="UDPG_MGDP_dh_C"/>
    <property type="match status" value="1"/>
</dbReference>
<dbReference type="SUPFAM" id="SSF48179">
    <property type="entry name" value="6-phosphogluconate dehydrogenase C-terminal domain-like"/>
    <property type="match status" value="1"/>
</dbReference>
<comment type="similarity">
    <text evidence="1 4">Belongs to the UDP-glucose/GDP-mannose dehydrogenase family.</text>
</comment>
<keyword evidence="3" id="KW-0520">NAD</keyword>
<evidence type="ECO:0000256" key="4">
    <source>
        <dbReference type="PIRNR" id="PIRNR000124"/>
    </source>
</evidence>
<dbReference type="InterPro" id="IPR014027">
    <property type="entry name" value="UDP-Glc/GDP-Man_DH_C"/>
</dbReference>
<dbReference type="InterPro" id="IPR008927">
    <property type="entry name" value="6-PGluconate_DH-like_C_sf"/>
</dbReference>
<dbReference type="NCBIfam" id="TIGR03026">
    <property type="entry name" value="NDP-sugDHase"/>
    <property type="match status" value="1"/>
</dbReference>
<dbReference type="PIRSF" id="PIRSF500136">
    <property type="entry name" value="UDP_ManNAc_DH"/>
    <property type="match status" value="1"/>
</dbReference>
<evidence type="ECO:0000313" key="6">
    <source>
        <dbReference type="EMBL" id="MFC5547929.1"/>
    </source>
</evidence>
<dbReference type="InterPro" id="IPR036220">
    <property type="entry name" value="UDP-Glc/GDP-Man_DH_C_sf"/>
</dbReference>
<organism evidence="6 7">
    <name type="scientific">Massilia aerilata</name>
    <dbReference type="NCBI Taxonomy" id="453817"/>
    <lineage>
        <taxon>Bacteria</taxon>
        <taxon>Pseudomonadati</taxon>
        <taxon>Pseudomonadota</taxon>
        <taxon>Betaproteobacteria</taxon>
        <taxon>Burkholderiales</taxon>
        <taxon>Oxalobacteraceae</taxon>
        <taxon>Telluria group</taxon>
        <taxon>Massilia</taxon>
    </lineage>
</organism>
<dbReference type="Pfam" id="PF03720">
    <property type="entry name" value="UDPG_MGDP_dh_C"/>
    <property type="match status" value="1"/>
</dbReference>
<dbReference type="RefSeq" id="WP_379768158.1">
    <property type="nucleotide sequence ID" value="NZ_JBHSMZ010000004.1"/>
</dbReference>
<evidence type="ECO:0000256" key="1">
    <source>
        <dbReference type="ARBA" id="ARBA00006601"/>
    </source>
</evidence>
<dbReference type="Gene3D" id="3.40.50.720">
    <property type="entry name" value="NAD(P)-binding Rossmann-like Domain"/>
    <property type="match status" value="2"/>
</dbReference>
<evidence type="ECO:0000259" key="5">
    <source>
        <dbReference type="SMART" id="SM00984"/>
    </source>
</evidence>
<accession>A0ABW0RUL6</accession>
<keyword evidence="7" id="KW-1185">Reference proteome</keyword>
<proteinExistence type="inferred from homology"/>
<dbReference type="InterPro" id="IPR014026">
    <property type="entry name" value="UDP-Glc/GDP-Man_DH_dimer"/>
</dbReference>
<name>A0ABW0RUL6_9BURK</name>
<dbReference type="SUPFAM" id="SSF51735">
    <property type="entry name" value="NAD(P)-binding Rossmann-fold domains"/>
    <property type="match status" value="1"/>
</dbReference>
<dbReference type="PIRSF" id="PIRSF000124">
    <property type="entry name" value="UDPglc_GDPman_dh"/>
    <property type="match status" value="1"/>
</dbReference>
<evidence type="ECO:0000256" key="2">
    <source>
        <dbReference type="ARBA" id="ARBA00023002"/>
    </source>
</evidence>
<dbReference type="InterPro" id="IPR017476">
    <property type="entry name" value="UDP-Glc/GDP-Man"/>
</dbReference>
<dbReference type="PANTHER" id="PTHR43491:SF2">
    <property type="entry name" value="UDP-N-ACETYL-D-MANNOSAMINE DEHYDROGENASE"/>
    <property type="match status" value="1"/>
</dbReference>
<evidence type="ECO:0000256" key="3">
    <source>
        <dbReference type="ARBA" id="ARBA00023027"/>
    </source>
</evidence>
<dbReference type="Proteomes" id="UP001596086">
    <property type="component" value="Unassembled WGS sequence"/>
</dbReference>
<dbReference type="InterPro" id="IPR001732">
    <property type="entry name" value="UDP-Glc/GDP-Man_DH_N"/>
</dbReference>
<reference evidence="7" key="1">
    <citation type="journal article" date="2019" name="Int. J. Syst. Evol. Microbiol.">
        <title>The Global Catalogue of Microorganisms (GCM) 10K type strain sequencing project: providing services to taxonomists for standard genome sequencing and annotation.</title>
        <authorList>
            <consortium name="The Broad Institute Genomics Platform"/>
            <consortium name="The Broad Institute Genome Sequencing Center for Infectious Disease"/>
            <person name="Wu L."/>
            <person name="Ma J."/>
        </authorList>
    </citation>
    <scope>NUCLEOTIDE SEQUENCE [LARGE SCALE GENOMIC DNA]</scope>
    <source>
        <strain evidence="7">CGMCC 4.5798</strain>
    </source>
</reference>
<sequence>MNAGSVIAVVGLGYVGLPLAVEFGKKSRTIGFDLSASKVESYKKFVDPTGELSAEQMKAAQHLEVTTDPSALAQADYIVVAVPTPVDIAHNPDFTPLAGASKTVGKHMKRGAIVVFESTVYPGATEEVCIPIMEKESGLKWKEDFHVGFSPERINPGDKEHTLTTILKVVSGDDAETLDRVAKLYESVVTAGVYRASSIKVAEAAKVIENTQRDLNIALMNELAIIFDKVGIDTLEVLKAAGTKWNFLPFRPGLVGGHCIGVDPYYLTHKAEMVGYHPQVILAGRRINDGMAKFVAEKTVKSMISSGFHVKGSKVNVIGLTFKENCPDLRNSKVADIVHELQSYGCEVHVYDPVAEAEEARHEYGIKLESWEDLPKADALVVAVPHKEVLAHSLCDFQSKLNDKGCFIDVKSQFDPKAISDAGYCVWRL</sequence>
<protein>
    <submittedName>
        <fullName evidence="6">Nucleotide sugar dehydrogenase</fullName>
    </submittedName>
</protein>
<dbReference type="InterPro" id="IPR036291">
    <property type="entry name" value="NAD(P)-bd_dom_sf"/>
</dbReference>
<dbReference type="Pfam" id="PF03721">
    <property type="entry name" value="UDPG_MGDP_dh_N"/>
    <property type="match status" value="1"/>
</dbReference>
<keyword evidence="2" id="KW-0560">Oxidoreductase</keyword>
<dbReference type="SUPFAM" id="SSF52413">
    <property type="entry name" value="UDP-glucose/GDP-mannose dehydrogenase C-terminal domain"/>
    <property type="match status" value="1"/>
</dbReference>
<feature type="domain" description="UDP-glucose/GDP-mannose dehydrogenase C-terminal" evidence="5">
    <location>
        <begin position="316"/>
        <end position="416"/>
    </location>
</feature>
<dbReference type="PANTHER" id="PTHR43491">
    <property type="entry name" value="UDP-N-ACETYL-D-MANNOSAMINE DEHYDROGENASE"/>
    <property type="match status" value="1"/>
</dbReference>
<gene>
    <name evidence="6" type="ORF">ACFPO9_05325</name>
</gene>
<evidence type="ECO:0000313" key="7">
    <source>
        <dbReference type="Proteomes" id="UP001596086"/>
    </source>
</evidence>
<dbReference type="Pfam" id="PF00984">
    <property type="entry name" value="UDPG_MGDP_dh"/>
    <property type="match status" value="1"/>
</dbReference>